<dbReference type="PANTHER" id="PTHR30193:SF41">
    <property type="entry name" value="DIACETYLCHITOBIOSE UPTAKE SYSTEM PERMEASE PROTEIN NGCF"/>
    <property type="match status" value="1"/>
</dbReference>
<dbReference type="PANTHER" id="PTHR30193">
    <property type="entry name" value="ABC TRANSPORTER PERMEASE PROTEIN"/>
    <property type="match status" value="1"/>
</dbReference>
<dbReference type="Gene3D" id="1.10.3720.10">
    <property type="entry name" value="MetI-like"/>
    <property type="match status" value="1"/>
</dbReference>
<dbReference type="AlphaFoldDB" id="A0A7W0CMF9"/>
<sequence>MERLRKYGFVIGFLIVPVTLYVVFVISPYIQAFQLSLTSWNGYQAVPNFVGLENFTRLFKDEVFWNALRTHGIVLLVMPLVVLALALVFSFLLNLGGGSRGAGMRGVTGSTFYKVVFFAPQVLAVAIVGVLWKAIYRPDEAGVINGVVMKLGGEPIGWMSDPDLALWSLIAVMCWQAVGFYVVLFSAGMSAIPKDYFEAAALDGAGRFTLFFRITLPLLRDTLQVGWVYLGIAAFDCFALVNVLTLDAGGPDGVTTVLPVEIFKTAFTYSKVGYASAMGVALFFLTITFAVLTLRVTRREKIEL</sequence>
<dbReference type="RefSeq" id="WP_181612460.1">
    <property type="nucleotide sequence ID" value="NZ_BAABAM010000005.1"/>
</dbReference>
<keyword evidence="5 7" id="KW-1133">Transmembrane helix</keyword>
<keyword evidence="3" id="KW-1003">Cell membrane</keyword>
<dbReference type="GO" id="GO:0055085">
    <property type="term" value="P:transmembrane transport"/>
    <property type="evidence" value="ECO:0007669"/>
    <property type="project" value="InterPro"/>
</dbReference>
<name>A0A7W0CMF9_9ACTN</name>
<dbReference type="InterPro" id="IPR051393">
    <property type="entry name" value="ABC_transporter_permease"/>
</dbReference>
<proteinExistence type="inferred from homology"/>
<evidence type="ECO:0000313" key="9">
    <source>
        <dbReference type="EMBL" id="MBA2893672.1"/>
    </source>
</evidence>
<keyword evidence="10" id="KW-1185">Reference proteome</keyword>
<feature type="transmembrane region" description="Helical" evidence="7">
    <location>
        <begin position="272"/>
        <end position="294"/>
    </location>
</feature>
<reference evidence="9 10" key="1">
    <citation type="submission" date="2020-07" db="EMBL/GenBank/DDBJ databases">
        <title>Genomic Encyclopedia of Type Strains, Phase IV (KMG-IV): sequencing the most valuable type-strain genomes for metagenomic binning, comparative biology and taxonomic classification.</title>
        <authorList>
            <person name="Goeker M."/>
        </authorList>
    </citation>
    <scope>NUCLEOTIDE SEQUENCE [LARGE SCALE GENOMIC DNA]</scope>
    <source>
        <strain evidence="9 10">DSM 45533</strain>
    </source>
</reference>
<dbReference type="Proteomes" id="UP000530928">
    <property type="component" value="Unassembled WGS sequence"/>
</dbReference>
<dbReference type="Pfam" id="PF00528">
    <property type="entry name" value="BPD_transp_1"/>
    <property type="match status" value="1"/>
</dbReference>
<gene>
    <name evidence="9" type="ORF">HNR30_005033</name>
</gene>
<evidence type="ECO:0000256" key="4">
    <source>
        <dbReference type="ARBA" id="ARBA00022692"/>
    </source>
</evidence>
<comment type="similarity">
    <text evidence="7">Belongs to the binding-protein-dependent transport system permease family.</text>
</comment>
<evidence type="ECO:0000256" key="2">
    <source>
        <dbReference type="ARBA" id="ARBA00022448"/>
    </source>
</evidence>
<comment type="subcellular location">
    <subcellularLocation>
        <location evidence="1 7">Cell membrane</location>
        <topology evidence="1 7">Multi-pass membrane protein</topology>
    </subcellularLocation>
</comment>
<keyword evidence="2 7" id="KW-0813">Transport</keyword>
<dbReference type="InterPro" id="IPR035906">
    <property type="entry name" value="MetI-like_sf"/>
</dbReference>
<dbReference type="CDD" id="cd06261">
    <property type="entry name" value="TM_PBP2"/>
    <property type="match status" value="1"/>
</dbReference>
<dbReference type="GO" id="GO:0005886">
    <property type="term" value="C:plasma membrane"/>
    <property type="evidence" value="ECO:0007669"/>
    <property type="project" value="UniProtKB-SubCell"/>
</dbReference>
<evidence type="ECO:0000313" key="10">
    <source>
        <dbReference type="Proteomes" id="UP000530928"/>
    </source>
</evidence>
<feature type="transmembrane region" description="Helical" evidence="7">
    <location>
        <begin position="73"/>
        <end position="95"/>
    </location>
</feature>
<evidence type="ECO:0000256" key="6">
    <source>
        <dbReference type="ARBA" id="ARBA00023136"/>
    </source>
</evidence>
<keyword evidence="6 7" id="KW-0472">Membrane</keyword>
<dbReference type="InterPro" id="IPR000515">
    <property type="entry name" value="MetI-like"/>
</dbReference>
<dbReference type="EMBL" id="JACDUR010000005">
    <property type="protein sequence ID" value="MBA2893672.1"/>
    <property type="molecule type" value="Genomic_DNA"/>
</dbReference>
<evidence type="ECO:0000256" key="1">
    <source>
        <dbReference type="ARBA" id="ARBA00004651"/>
    </source>
</evidence>
<evidence type="ECO:0000256" key="3">
    <source>
        <dbReference type="ARBA" id="ARBA00022475"/>
    </source>
</evidence>
<dbReference type="PROSITE" id="PS50928">
    <property type="entry name" value="ABC_TM1"/>
    <property type="match status" value="1"/>
</dbReference>
<evidence type="ECO:0000256" key="5">
    <source>
        <dbReference type="ARBA" id="ARBA00022989"/>
    </source>
</evidence>
<feature type="transmembrane region" description="Helical" evidence="7">
    <location>
        <begin position="227"/>
        <end position="246"/>
    </location>
</feature>
<feature type="transmembrane region" description="Helical" evidence="7">
    <location>
        <begin position="7"/>
        <end position="30"/>
    </location>
</feature>
<feature type="transmembrane region" description="Helical" evidence="7">
    <location>
        <begin position="115"/>
        <end position="135"/>
    </location>
</feature>
<protein>
    <submittedName>
        <fullName evidence="9">N-acetylglucosamine transport system permease protein</fullName>
    </submittedName>
</protein>
<evidence type="ECO:0000256" key="7">
    <source>
        <dbReference type="RuleBase" id="RU363032"/>
    </source>
</evidence>
<comment type="caution">
    <text evidence="9">The sequence shown here is derived from an EMBL/GenBank/DDBJ whole genome shotgun (WGS) entry which is preliminary data.</text>
</comment>
<feature type="transmembrane region" description="Helical" evidence="7">
    <location>
        <begin position="164"/>
        <end position="184"/>
    </location>
</feature>
<feature type="domain" description="ABC transmembrane type-1" evidence="8">
    <location>
        <begin position="76"/>
        <end position="293"/>
    </location>
</feature>
<keyword evidence="4 7" id="KW-0812">Transmembrane</keyword>
<organism evidence="9 10">
    <name type="scientific">Nonomuraea soli</name>
    <dbReference type="NCBI Taxonomy" id="1032476"/>
    <lineage>
        <taxon>Bacteria</taxon>
        <taxon>Bacillati</taxon>
        <taxon>Actinomycetota</taxon>
        <taxon>Actinomycetes</taxon>
        <taxon>Streptosporangiales</taxon>
        <taxon>Streptosporangiaceae</taxon>
        <taxon>Nonomuraea</taxon>
    </lineage>
</organism>
<evidence type="ECO:0000259" key="8">
    <source>
        <dbReference type="PROSITE" id="PS50928"/>
    </source>
</evidence>
<dbReference type="SUPFAM" id="SSF161098">
    <property type="entry name" value="MetI-like"/>
    <property type="match status" value="1"/>
</dbReference>
<accession>A0A7W0CMF9</accession>